<dbReference type="CDD" id="cd16147">
    <property type="entry name" value="G6S"/>
    <property type="match status" value="1"/>
</dbReference>
<dbReference type="Gene3D" id="3.40.720.10">
    <property type="entry name" value="Alkaline Phosphatase, subunit A"/>
    <property type="match status" value="1"/>
</dbReference>
<dbReference type="InterPro" id="IPR017850">
    <property type="entry name" value="Alkaline_phosphatase_core_sf"/>
</dbReference>
<protein>
    <recommendedName>
        <fullName evidence="2">Sulfatase N-terminal domain-containing protein</fullName>
    </recommendedName>
</protein>
<dbReference type="InterPro" id="IPR018247">
    <property type="entry name" value="EF_Hand_1_Ca_BS"/>
</dbReference>
<gene>
    <name evidence="3" type="ORF">A2955_05170</name>
</gene>
<organism evidence="3 4">
    <name type="scientific">Candidatus Woesebacteria bacterium RIFCSPLOWO2_01_FULL_37_19</name>
    <dbReference type="NCBI Taxonomy" id="1802514"/>
    <lineage>
        <taxon>Bacteria</taxon>
        <taxon>Candidatus Woeseibacteriota</taxon>
    </lineage>
</organism>
<dbReference type="Proteomes" id="UP000177501">
    <property type="component" value="Unassembled WGS sequence"/>
</dbReference>
<dbReference type="Pfam" id="PF00404">
    <property type="entry name" value="Dockerin_1"/>
    <property type="match status" value="1"/>
</dbReference>
<dbReference type="SUPFAM" id="SSF63446">
    <property type="entry name" value="Type I dockerin domain"/>
    <property type="match status" value="1"/>
</dbReference>
<accession>A0A1F8B0L7</accession>
<reference evidence="3 4" key="1">
    <citation type="journal article" date="2016" name="Nat. Commun.">
        <title>Thousands of microbial genomes shed light on interconnected biogeochemical processes in an aquifer system.</title>
        <authorList>
            <person name="Anantharaman K."/>
            <person name="Brown C.T."/>
            <person name="Hug L.A."/>
            <person name="Sharon I."/>
            <person name="Castelle C.J."/>
            <person name="Probst A.J."/>
            <person name="Thomas B.C."/>
            <person name="Singh A."/>
            <person name="Wilkins M.J."/>
            <person name="Karaoz U."/>
            <person name="Brodie E.L."/>
            <person name="Williams K.H."/>
            <person name="Hubbard S.S."/>
            <person name="Banfield J.F."/>
        </authorList>
    </citation>
    <scope>NUCLEOTIDE SEQUENCE [LARGE SCALE GENOMIC DNA]</scope>
</reference>
<proteinExistence type="predicted"/>
<dbReference type="SUPFAM" id="SSF53649">
    <property type="entry name" value="Alkaline phosphatase-like"/>
    <property type="match status" value="1"/>
</dbReference>
<name>A0A1F8B0L7_9BACT</name>
<dbReference type="InterPro" id="IPR036439">
    <property type="entry name" value="Dockerin_dom_sf"/>
</dbReference>
<evidence type="ECO:0000256" key="1">
    <source>
        <dbReference type="SAM" id="MobiDB-lite"/>
    </source>
</evidence>
<dbReference type="InterPro" id="IPR000917">
    <property type="entry name" value="Sulfatase_N"/>
</dbReference>
<dbReference type="Pfam" id="PF00884">
    <property type="entry name" value="Sulfatase"/>
    <property type="match status" value="1"/>
</dbReference>
<dbReference type="GO" id="GO:0004553">
    <property type="term" value="F:hydrolase activity, hydrolyzing O-glycosyl compounds"/>
    <property type="evidence" value="ECO:0007669"/>
    <property type="project" value="InterPro"/>
</dbReference>
<feature type="region of interest" description="Disordered" evidence="1">
    <location>
        <begin position="148"/>
        <end position="173"/>
    </location>
</feature>
<feature type="domain" description="Sulfatase N-terminal" evidence="2">
    <location>
        <begin position="173"/>
        <end position="487"/>
    </location>
</feature>
<evidence type="ECO:0000313" key="4">
    <source>
        <dbReference type="Proteomes" id="UP000177501"/>
    </source>
</evidence>
<comment type="caution">
    <text evidence="3">The sequence shown here is derived from an EMBL/GenBank/DDBJ whole genome shotgun (WGS) entry which is preliminary data.</text>
</comment>
<sequence length="586" mass="66882">MCYVKSFLKIFFLLIIIIFLPPRYAYSSYLNDFSPSQQDAINKAISEDEDLGELIEYAPDLINFEEIFKDYSFQPSLIFNPGDANGDGIVNMMDYIIWITFYNKPYSPTSNVNPDFNNDGKVDGTDFVIWLGNYNKFYPTPTNVPFPTPTLRPTYTPTPTPRSTTSVTPTPKPNIILIVSDDQRHDSIQKMPFLNSQQENWFRFQNAFTNVSLCCPSRSTILSGLFSHHSGVEDNGSKRYFDENDNIVTKLDSAGYTTALIGKYLNKWTGETDEPYTPPGWDVFTPFMDPISYFNYKLVEEGVVKTYGDTPADYATDVLGQKALNFITEAKQPFFLYFSPYTPHSPFIPAPRHVGVDLSSVTLPPNFNEEDVSDKPEWIKNLPKRDPQEMLKHLKNQYRMLLSLDEWVENIYTALKDREIAYKTVIIYIGDNSFSHGEHRIVGKMCGYSYCNQIPLLIRYPQNTGRVINNPVSNVDIAPTLAYIAGVNLMNVDGLSLVPLLNGSTQPPDQPSRGILTHWGGTGVYELPHFWGIVTDKWNYMELATGEKELYDRVNDPYELTNLANIPEYSQIQSRLRLDLIDLMNQ</sequence>
<evidence type="ECO:0000259" key="2">
    <source>
        <dbReference type="Pfam" id="PF00884"/>
    </source>
</evidence>
<dbReference type="STRING" id="1802514.A2955_05170"/>
<dbReference type="Gene3D" id="1.10.1330.10">
    <property type="entry name" value="Dockerin domain"/>
    <property type="match status" value="1"/>
</dbReference>
<dbReference type="EMBL" id="MGHA01000070">
    <property type="protein sequence ID" value="OGM56978.1"/>
    <property type="molecule type" value="Genomic_DNA"/>
</dbReference>
<dbReference type="GO" id="GO:0000272">
    <property type="term" value="P:polysaccharide catabolic process"/>
    <property type="evidence" value="ECO:0007669"/>
    <property type="project" value="InterPro"/>
</dbReference>
<dbReference type="CDD" id="cd14254">
    <property type="entry name" value="Dockerin_II"/>
    <property type="match status" value="1"/>
</dbReference>
<dbReference type="PANTHER" id="PTHR43108">
    <property type="entry name" value="N-ACETYLGLUCOSAMINE-6-SULFATASE FAMILY MEMBER"/>
    <property type="match status" value="1"/>
</dbReference>
<dbReference type="AlphaFoldDB" id="A0A1F8B0L7"/>
<dbReference type="PROSITE" id="PS00018">
    <property type="entry name" value="EF_HAND_1"/>
    <property type="match status" value="2"/>
</dbReference>
<dbReference type="InterPro" id="IPR002105">
    <property type="entry name" value="Dockerin_1_rpt"/>
</dbReference>
<feature type="compositionally biased region" description="Pro residues" evidence="1">
    <location>
        <begin position="148"/>
        <end position="160"/>
    </location>
</feature>
<dbReference type="PANTHER" id="PTHR43108:SF8">
    <property type="entry name" value="SD21168P"/>
    <property type="match status" value="1"/>
</dbReference>
<evidence type="ECO:0000313" key="3">
    <source>
        <dbReference type="EMBL" id="OGM56978.1"/>
    </source>
</evidence>